<reference evidence="1" key="1">
    <citation type="submission" date="2022-07" db="EMBL/GenBank/DDBJ databases">
        <title>Phylogenomic reconstructions and comparative analyses of Kickxellomycotina fungi.</title>
        <authorList>
            <person name="Reynolds N.K."/>
            <person name="Stajich J.E."/>
            <person name="Barry K."/>
            <person name="Grigoriev I.V."/>
            <person name="Crous P."/>
            <person name="Smith M.E."/>
        </authorList>
    </citation>
    <scope>NUCLEOTIDE SEQUENCE</scope>
    <source>
        <strain evidence="1">CBS 109366</strain>
    </source>
</reference>
<evidence type="ECO:0000313" key="1">
    <source>
        <dbReference type="EMBL" id="KAJ2764749.1"/>
    </source>
</evidence>
<keyword evidence="1" id="KW-0413">Isomerase</keyword>
<dbReference type="EMBL" id="JANBUJ010002238">
    <property type="protein sequence ID" value="KAJ2764749.1"/>
    <property type="molecule type" value="Genomic_DNA"/>
</dbReference>
<sequence>MADVVAAALAASIARPGTAYASIEQAKEAAATLAATGACALCVLRFLRVPLGPAYQDDAAAAIREALGIAASDDPAPVCPACLGTLGPDVARRAAAEFKSQCYDTTAVTVAVELPKSVYVRHRAMQLLCTAAPAAPAIDVKDAVRHVVLQRLAAECDVVAAIDGEMRIEITFAHAETADDHQFLAKRPHGPGAGDTKSAIVAALAACSDDEFRARFPCPPPAPASAAVVSSMVLRRASVFVGGRYLKLERNISQTPFIVEGRRVTEHSVAEIIGEPLMALTRSDSYNLVGSGREDADVRMLGDGRPFYIECINPRTTQVSPAQIEAVEAALRERGSPVQVRRLQMVTAADTSIIKDGEENKSKRYCALVWIARPLTAEQLAEINAIGREGLLLQQKTPVRVLQRRAALTRPRRILALAVEPIAGRFYRAHIESEAGTYIKEFVHGDLGRTVPSLAGLAGATADILELDVENVALDFPPTPTPAPAAAPAAR</sequence>
<evidence type="ECO:0000313" key="2">
    <source>
        <dbReference type="Proteomes" id="UP001140234"/>
    </source>
</evidence>
<proteinExistence type="predicted"/>
<name>A0ACC1JPV2_9FUNG</name>
<dbReference type="Proteomes" id="UP001140234">
    <property type="component" value="Unassembled WGS sequence"/>
</dbReference>
<protein>
    <submittedName>
        <fullName evidence="1">tRNA pseudouridine synthase Pus10</fullName>
        <ecNumber evidence="1">5.4.99.25</ecNumber>
    </submittedName>
</protein>
<accession>A0ACC1JPV2</accession>
<organism evidence="1 2">
    <name type="scientific">Coemansia nantahalensis</name>
    <dbReference type="NCBI Taxonomy" id="2789366"/>
    <lineage>
        <taxon>Eukaryota</taxon>
        <taxon>Fungi</taxon>
        <taxon>Fungi incertae sedis</taxon>
        <taxon>Zoopagomycota</taxon>
        <taxon>Kickxellomycotina</taxon>
        <taxon>Kickxellomycetes</taxon>
        <taxon>Kickxellales</taxon>
        <taxon>Kickxellaceae</taxon>
        <taxon>Coemansia</taxon>
    </lineage>
</organism>
<gene>
    <name evidence="1" type="primary">PUS10</name>
    <name evidence="1" type="ORF">IWQ57_005046</name>
</gene>
<comment type="caution">
    <text evidence="1">The sequence shown here is derived from an EMBL/GenBank/DDBJ whole genome shotgun (WGS) entry which is preliminary data.</text>
</comment>
<dbReference type="EC" id="5.4.99.25" evidence="1"/>
<keyword evidence="2" id="KW-1185">Reference proteome</keyword>